<name>A0AA37STX2_9ALTE</name>
<keyword evidence="1" id="KW-0732">Signal</keyword>
<dbReference type="SUPFAM" id="SSF54001">
    <property type="entry name" value="Cysteine proteinases"/>
    <property type="match status" value="1"/>
</dbReference>
<gene>
    <name evidence="3" type="ORF">GCM10007852_03410</name>
</gene>
<reference evidence="3" key="1">
    <citation type="journal article" date="2014" name="Int. J. Syst. Evol. Microbiol.">
        <title>Complete genome sequence of Corynebacterium casei LMG S-19264T (=DSM 44701T), isolated from a smear-ripened cheese.</title>
        <authorList>
            <consortium name="US DOE Joint Genome Institute (JGI-PGF)"/>
            <person name="Walter F."/>
            <person name="Albersmeier A."/>
            <person name="Kalinowski J."/>
            <person name="Ruckert C."/>
        </authorList>
    </citation>
    <scope>NUCLEOTIDE SEQUENCE</scope>
    <source>
        <strain evidence="3">NBRC 110023</strain>
    </source>
</reference>
<protein>
    <recommendedName>
        <fullName evidence="2">Transglutaminase-like domain-containing protein</fullName>
    </recommendedName>
</protein>
<evidence type="ECO:0000259" key="2">
    <source>
        <dbReference type="SMART" id="SM00460"/>
    </source>
</evidence>
<evidence type="ECO:0000313" key="4">
    <source>
        <dbReference type="Proteomes" id="UP001156601"/>
    </source>
</evidence>
<proteinExistence type="predicted"/>
<dbReference type="EMBL" id="BSOT01000005">
    <property type="protein sequence ID" value="GLR69433.1"/>
    <property type="molecule type" value="Genomic_DNA"/>
</dbReference>
<evidence type="ECO:0000313" key="3">
    <source>
        <dbReference type="EMBL" id="GLR69433.1"/>
    </source>
</evidence>
<dbReference type="SMART" id="SM00460">
    <property type="entry name" value="TGc"/>
    <property type="match status" value="1"/>
</dbReference>
<dbReference type="Gene3D" id="3.10.620.30">
    <property type="match status" value="1"/>
</dbReference>
<keyword evidence="4" id="KW-1185">Reference proteome</keyword>
<accession>A0AA37STX2</accession>
<dbReference type="PANTHER" id="PTHR33490:SF3">
    <property type="entry name" value="CONSERVED INTEGRAL MEMBRANE PROTEIN"/>
    <property type="match status" value="1"/>
</dbReference>
<dbReference type="PANTHER" id="PTHR33490">
    <property type="entry name" value="BLR5614 PROTEIN-RELATED"/>
    <property type="match status" value="1"/>
</dbReference>
<dbReference type="RefSeq" id="WP_284215765.1">
    <property type="nucleotide sequence ID" value="NZ_BSOT01000005.1"/>
</dbReference>
<comment type="caution">
    <text evidence="3">The sequence shown here is derived from an EMBL/GenBank/DDBJ whole genome shotgun (WGS) entry which is preliminary data.</text>
</comment>
<dbReference type="Pfam" id="PF01841">
    <property type="entry name" value="Transglut_core"/>
    <property type="match status" value="1"/>
</dbReference>
<feature type="chain" id="PRO_5041349175" description="Transglutaminase-like domain-containing protein" evidence="1">
    <location>
        <begin position="19"/>
        <end position="262"/>
    </location>
</feature>
<dbReference type="InterPro" id="IPR002931">
    <property type="entry name" value="Transglutaminase-like"/>
</dbReference>
<reference evidence="3" key="2">
    <citation type="submission" date="2023-01" db="EMBL/GenBank/DDBJ databases">
        <title>Draft genome sequence of Agaribacter marinus strain NBRC 110023.</title>
        <authorList>
            <person name="Sun Q."/>
            <person name="Mori K."/>
        </authorList>
    </citation>
    <scope>NUCLEOTIDE SEQUENCE</scope>
    <source>
        <strain evidence="3">NBRC 110023</strain>
    </source>
</reference>
<evidence type="ECO:0000256" key="1">
    <source>
        <dbReference type="SAM" id="SignalP"/>
    </source>
</evidence>
<sequence>MKKMIALLALFFVGFAHGQNPPSISDIQIELGTDLALPLGNSIKAELFTNKPTSLVTTLRKFKGIKLIETSKNSVTLQIPQRYAFDGKPTNDSTSDTFVIDYKEDSVKAFVSNFTEQHSDKNDENPRLPALERFVSTYINDPTYIHGFKIASVIANQRSGDCTEYAVLLTALARAFDIPAKVVLGTVIVEQHGKINAYGHAWVEAFKEGAWHILDAALYSEIGIKRFYIPAAHIQNEGPGYAFGLVGAVALLPQKISLQRAE</sequence>
<dbReference type="AlphaFoldDB" id="A0AA37STX2"/>
<feature type="domain" description="Transglutaminase-like" evidence="2">
    <location>
        <begin position="154"/>
        <end position="218"/>
    </location>
</feature>
<feature type="signal peptide" evidence="1">
    <location>
        <begin position="1"/>
        <end position="18"/>
    </location>
</feature>
<organism evidence="3 4">
    <name type="scientific">Agaribacter marinus</name>
    <dbReference type="NCBI Taxonomy" id="1431249"/>
    <lineage>
        <taxon>Bacteria</taxon>
        <taxon>Pseudomonadati</taxon>
        <taxon>Pseudomonadota</taxon>
        <taxon>Gammaproteobacteria</taxon>
        <taxon>Alteromonadales</taxon>
        <taxon>Alteromonadaceae</taxon>
        <taxon>Agaribacter</taxon>
    </lineage>
</organism>
<dbReference type="Proteomes" id="UP001156601">
    <property type="component" value="Unassembled WGS sequence"/>
</dbReference>
<dbReference type="InterPro" id="IPR038765">
    <property type="entry name" value="Papain-like_cys_pep_sf"/>
</dbReference>